<dbReference type="RefSeq" id="WP_330927748.1">
    <property type="nucleotide sequence ID" value="NZ_CP119075.1"/>
</dbReference>
<sequence>MRLFLRTTLLGLSILSRAFGAGDERVSAPKPVKNYAVSFFSDEGYPRVRVQGGSADLSDTAHIRLGEMALTLYSGDADRTIDTVLIAPIAILTPETEVVTGPATVRLERRDVTVQGEDWSYEHQERRIHIRRKAHVVFKTGLANILK</sequence>
<dbReference type="EMBL" id="CP119075">
    <property type="protein sequence ID" value="WED65887.1"/>
    <property type="molecule type" value="Genomic_DNA"/>
</dbReference>
<evidence type="ECO:0000313" key="1">
    <source>
        <dbReference type="EMBL" id="WED65887.1"/>
    </source>
</evidence>
<protein>
    <recommendedName>
        <fullName evidence="3">LPS export ABC transporter periplasmic protein LptC</fullName>
    </recommendedName>
</protein>
<name>A0AAF0CPY2_9BACT</name>
<dbReference type="Proteomes" id="UP001218638">
    <property type="component" value="Chromosome"/>
</dbReference>
<accession>A0AAF0CPY2</accession>
<keyword evidence="2" id="KW-1185">Reference proteome</keyword>
<organism evidence="1 2">
    <name type="scientific">Synoicihabitans lomoniglobus</name>
    <dbReference type="NCBI Taxonomy" id="2909285"/>
    <lineage>
        <taxon>Bacteria</taxon>
        <taxon>Pseudomonadati</taxon>
        <taxon>Verrucomicrobiota</taxon>
        <taxon>Opitutia</taxon>
        <taxon>Opitutales</taxon>
        <taxon>Opitutaceae</taxon>
        <taxon>Synoicihabitans</taxon>
    </lineage>
</organism>
<dbReference type="KEGG" id="slom:PXH66_03370"/>
<evidence type="ECO:0008006" key="3">
    <source>
        <dbReference type="Google" id="ProtNLM"/>
    </source>
</evidence>
<dbReference type="AlphaFoldDB" id="A0AAF0CPY2"/>
<gene>
    <name evidence="1" type="ORF">PXH66_03370</name>
</gene>
<reference evidence="1" key="1">
    <citation type="submission" date="2023-03" db="EMBL/GenBank/DDBJ databases">
        <title>Lomoglobus Profundus gen. nov., sp. nov., a novel member of the phylum Verrucomicrobia, isolated from deep-marine sediment of South China Sea.</title>
        <authorList>
            <person name="Ahmad T."/>
            <person name="Ishaq S.E."/>
            <person name="Wang F."/>
        </authorList>
    </citation>
    <scope>NUCLEOTIDE SEQUENCE</scope>
    <source>
        <strain evidence="1">LMO-M01</strain>
    </source>
</reference>
<proteinExistence type="predicted"/>
<evidence type="ECO:0000313" key="2">
    <source>
        <dbReference type="Proteomes" id="UP001218638"/>
    </source>
</evidence>